<dbReference type="Gene3D" id="3.30.565.10">
    <property type="entry name" value="Histidine kinase-like ATPase, C-terminal domain"/>
    <property type="match status" value="1"/>
</dbReference>
<protein>
    <recommendedName>
        <fullName evidence="2">histidine kinase</fullName>
        <ecNumber evidence="2">2.7.13.3</ecNumber>
    </recommendedName>
</protein>
<evidence type="ECO:0000256" key="1">
    <source>
        <dbReference type="ARBA" id="ARBA00000085"/>
    </source>
</evidence>
<dbReference type="InterPro" id="IPR036890">
    <property type="entry name" value="HATPase_C_sf"/>
</dbReference>
<keyword evidence="13" id="KW-1185">Reference proteome</keyword>
<evidence type="ECO:0000259" key="11">
    <source>
        <dbReference type="Pfam" id="PF07730"/>
    </source>
</evidence>
<dbReference type="RefSeq" id="WP_337695338.1">
    <property type="nucleotide sequence ID" value="NZ_JBBEGN010000005.1"/>
</dbReference>
<feature type="transmembrane region" description="Helical" evidence="9">
    <location>
        <begin position="110"/>
        <end position="126"/>
    </location>
</feature>
<keyword evidence="6 12" id="KW-0418">Kinase</keyword>
<dbReference type="EMBL" id="JBBEGN010000005">
    <property type="protein sequence ID" value="MEJ2868771.1"/>
    <property type="molecule type" value="Genomic_DNA"/>
</dbReference>
<feature type="domain" description="Histidine kinase/HSP90-like ATPase" evidence="10">
    <location>
        <begin position="297"/>
        <end position="383"/>
    </location>
</feature>
<dbReference type="Pfam" id="PF02518">
    <property type="entry name" value="HATPase_c"/>
    <property type="match status" value="1"/>
</dbReference>
<dbReference type="EC" id="2.7.13.3" evidence="2"/>
<gene>
    <name evidence="12" type="ORF">WCD74_13450</name>
</gene>
<keyword evidence="9" id="KW-0812">Transmembrane</keyword>
<name>A0ABU8MN76_9PSEU</name>
<dbReference type="InterPro" id="IPR011712">
    <property type="entry name" value="Sig_transdc_His_kin_sub3_dim/P"/>
</dbReference>
<evidence type="ECO:0000313" key="12">
    <source>
        <dbReference type="EMBL" id="MEJ2868771.1"/>
    </source>
</evidence>
<accession>A0ABU8MN76</accession>
<dbReference type="Proteomes" id="UP001385809">
    <property type="component" value="Unassembled WGS sequence"/>
</dbReference>
<keyword evidence="3" id="KW-0597">Phosphoprotein</keyword>
<evidence type="ECO:0000256" key="5">
    <source>
        <dbReference type="ARBA" id="ARBA00022741"/>
    </source>
</evidence>
<keyword evidence="8" id="KW-0902">Two-component regulatory system</keyword>
<comment type="catalytic activity">
    <reaction evidence="1">
        <text>ATP + protein L-histidine = ADP + protein N-phospho-L-histidine.</text>
        <dbReference type="EC" id="2.7.13.3"/>
    </reaction>
</comment>
<dbReference type="Gene3D" id="1.20.5.1930">
    <property type="match status" value="1"/>
</dbReference>
<dbReference type="Pfam" id="PF07730">
    <property type="entry name" value="HisKA_3"/>
    <property type="match status" value="1"/>
</dbReference>
<evidence type="ECO:0000256" key="4">
    <source>
        <dbReference type="ARBA" id="ARBA00022679"/>
    </source>
</evidence>
<keyword evidence="4" id="KW-0808">Transferase</keyword>
<dbReference type="SUPFAM" id="SSF55874">
    <property type="entry name" value="ATPase domain of HSP90 chaperone/DNA topoisomerase II/histidine kinase"/>
    <property type="match status" value="1"/>
</dbReference>
<evidence type="ECO:0000259" key="10">
    <source>
        <dbReference type="Pfam" id="PF02518"/>
    </source>
</evidence>
<evidence type="ECO:0000256" key="3">
    <source>
        <dbReference type="ARBA" id="ARBA00022553"/>
    </source>
</evidence>
<dbReference type="InterPro" id="IPR050482">
    <property type="entry name" value="Sensor_HK_TwoCompSys"/>
</dbReference>
<dbReference type="GO" id="GO:0016301">
    <property type="term" value="F:kinase activity"/>
    <property type="evidence" value="ECO:0007669"/>
    <property type="project" value="UniProtKB-KW"/>
</dbReference>
<feature type="transmembrane region" description="Helical" evidence="9">
    <location>
        <begin position="132"/>
        <end position="155"/>
    </location>
</feature>
<evidence type="ECO:0000256" key="7">
    <source>
        <dbReference type="ARBA" id="ARBA00022840"/>
    </source>
</evidence>
<evidence type="ECO:0000313" key="13">
    <source>
        <dbReference type="Proteomes" id="UP001385809"/>
    </source>
</evidence>
<feature type="domain" description="Signal transduction histidine kinase subgroup 3 dimerisation and phosphoacceptor" evidence="11">
    <location>
        <begin position="186"/>
        <end position="251"/>
    </location>
</feature>
<dbReference type="CDD" id="cd16917">
    <property type="entry name" value="HATPase_UhpB-NarQ-NarX-like"/>
    <property type="match status" value="1"/>
</dbReference>
<feature type="transmembrane region" description="Helical" evidence="9">
    <location>
        <begin position="7"/>
        <end position="29"/>
    </location>
</feature>
<keyword evidence="9" id="KW-1133">Transmembrane helix</keyword>
<sequence>MTTTRRGLVPGLGCAVVAVGLLALLPLVADGEPVPGIEERAWWFLLATVLVQSAAVVGSQRRPELLLVVAAVPLLPAVAAPSAGFSVTAVGVLVGTFLVVLHLRPLSRAALVLAAAVLLVGLGQAVNDGGAAPVAALLQALVVVGLPVLPALVVATQREAREARRQEVLALRREQEALAAAVAARERTAMSRELHDIAAHHMSGIAVMAAALGRLVETDPDAAKRSAALLRDQSRAVLDDLRRVVGLLRDGPDADRPTETVGAVAGLVAARREAGADVDLVRSDDGAVPGPLAQLVVYRMVQESLANAASHAPGAPCSVTVARHGDRLSVTVTNDPSDDVGRASGGGFGLVGMAERARLVGGTLAYGPIPSGGWEVRLTVPVEEDPA</sequence>
<evidence type="ECO:0000256" key="6">
    <source>
        <dbReference type="ARBA" id="ARBA00022777"/>
    </source>
</evidence>
<evidence type="ECO:0000256" key="9">
    <source>
        <dbReference type="SAM" id="Phobius"/>
    </source>
</evidence>
<keyword evidence="5" id="KW-0547">Nucleotide-binding</keyword>
<keyword evidence="7" id="KW-0067">ATP-binding</keyword>
<organism evidence="12 13">
    <name type="scientific">Actinomycetospora aurantiaca</name>
    <dbReference type="NCBI Taxonomy" id="3129233"/>
    <lineage>
        <taxon>Bacteria</taxon>
        <taxon>Bacillati</taxon>
        <taxon>Actinomycetota</taxon>
        <taxon>Actinomycetes</taxon>
        <taxon>Pseudonocardiales</taxon>
        <taxon>Pseudonocardiaceae</taxon>
        <taxon>Actinomycetospora</taxon>
    </lineage>
</organism>
<dbReference type="PANTHER" id="PTHR24421">
    <property type="entry name" value="NITRATE/NITRITE SENSOR PROTEIN NARX-RELATED"/>
    <property type="match status" value="1"/>
</dbReference>
<evidence type="ECO:0000256" key="8">
    <source>
        <dbReference type="ARBA" id="ARBA00023012"/>
    </source>
</evidence>
<evidence type="ECO:0000256" key="2">
    <source>
        <dbReference type="ARBA" id="ARBA00012438"/>
    </source>
</evidence>
<keyword evidence="9" id="KW-0472">Membrane</keyword>
<comment type="caution">
    <text evidence="12">The sequence shown here is derived from an EMBL/GenBank/DDBJ whole genome shotgun (WGS) entry which is preliminary data.</text>
</comment>
<feature type="transmembrane region" description="Helical" evidence="9">
    <location>
        <begin position="87"/>
        <end position="103"/>
    </location>
</feature>
<dbReference type="InterPro" id="IPR003594">
    <property type="entry name" value="HATPase_dom"/>
</dbReference>
<dbReference type="PANTHER" id="PTHR24421:SF10">
    <property type="entry name" value="NITRATE_NITRITE SENSOR PROTEIN NARQ"/>
    <property type="match status" value="1"/>
</dbReference>
<reference evidence="12 13" key="1">
    <citation type="submission" date="2024-03" db="EMBL/GenBank/DDBJ databases">
        <title>Actinomycetospora sp. OC33-EN08, a novel actinomycete isolated from wild orchid (Aerides multiflora).</title>
        <authorList>
            <person name="Suriyachadkun C."/>
        </authorList>
    </citation>
    <scope>NUCLEOTIDE SEQUENCE [LARGE SCALE GENOMIC DNA]</scope>
    <source>
        <strain evidence="12 13">OC33-EN08</strain>
    </source>
</reference>
<proteinExistence type="predicted"/>